<proteinExistence type="predicted"/>
<sequence length="404" mass="45826">MKKRNVLLVTGVFPPGVGGMQSYYHNLSRETKHDMTVLAPHYPGDEAFDAKQTYRIQRGHFLQDEKIQPSSWIRLFRMTKKTIKEQQTDITIYGYILIGFIGWLLSVFSGKKYMVSTHGKDMLEFKKIPILRTITKMILRRADGVLANSEYTRNLVEGYGVPRSRIHIVNPGVEQHFEKRDKCPELVERFGLQNKYVLMTLSRLVRRKGHDKVIEALPNIRRQVPNAVYLIVGDGPERERLQALALEHGVEDAVIFAGRARDDEEIHRLYNTCDLFIMASRHLKVKGDVEGFGIVYLEAASCGKPVIAGNSGGVAEAVLDRKTGLLVDPLNVKEIGDAVIEMVTNDVLREELVEAGFHRAKHQFDYVYLADIMDSYITKLCEAPGTSGRSRKVASKESEPRFHV</sequence>
<dbReference type="PANTHER" id="PTHR45947:SF3">
    <property type="entry name" value="SULFOQUINOVOSYL TRANSFERASE SQD2"/>
    <property type="match status" value="1"/>
</dbReference>
<dbReference type="EMBL" id="JBHUMM010000007">
    <property type="protein sequence ID" value="MFD2670881.1"/>
    <property type="molecule type" value="Genomic_DNA"/>
</dbReference>
<gene>
    <name evidence="5" type="ORF">ACFSUC_04575</name>
</gene>
<feature type="domain" description="Glycosyl transferase family 1" evidence="3">
    <location>
        <begin position="193"/>
        <end position="357"/>
    </location>
</feature>
<evidence type="ECO:0000256" key="2">
    <source>
        <dbReference type="SAM" id="Phobius"/>
    </source>
</evidence>
<keyword evidence="5" id="KW-0328">Glycosyltransferase</keyword>
<name>A0ABW5R7Y8_9BACL</name>
<evidence type="ECO:0000259" key="4">
    <source>
        <dbReference type="Pfam" id="PF13439"/>
    </source>
</evidence>
<dbReference type="Gene3D" id="3.40.50.2000">
    <property type="entry name" value="Glycogen Phosphorylase B"/>
    <property type="match status" value="2"/>
</dbReference>
<keyword evidence="2" id="KW-0812">Transmembrane</keyword>
<organism evidence="5 6">
    <name type="scientific">Marinicrinis sediminis</name>
    <dbReference type="NCBI Taxonomy" id="1652465"/>
    <lineage>
        <taxon>Bacteria</taxon>
        <taxon>Bacillati</taxon>
        <taxon>Bacillota</taxon>
        <taxon>Bacilli</taxon>
        <taxon>Bacillales</taxon>
        <taxon>Paenibacillaceae</taxon>
    </lineage>
</organism>
<dbReference type="InterPro" id="IPR050194">
    <property type="entry name" value="Glycosyltransferase_grp1"/>
</dbReference>
<keyword evidence="6" id="KW-1185">Reference proteome</keyword>
<keyword evidence="2" id="KW-1133">Transmembrane helix</keyword>
<evidence type="ECO:0000259" key="3">
    <source>
        <dbReference type="Pfam" id="PF00534"/>
    </source>
</evidence>
<evidence type="ECO:0000313" key="5">
    <source>
        <dbReference type="EMBL" id="MFD2670881.1"/>
    </source>
</evidence>
<feature type="compositionally biased region" description="Basic and acidic residues" evidence="1">
    <location>
        <begin position="394"/>
        <end position="404"/>
    </location>
</feature>
<protein>
    <submittedName>
        <fullName evidence="5">Glycosyltransferase family 4 protein</fullName>
        <ecNumber evidence="5">2.4.-.-</ecNumber>
    </submittedName>
</protein>
<dbReference type="Pfam" id="PF00534">
    <property type="entry name" value="Glycos_transf_1"/>
    <property type="match status" value="1"/>
</dbReference>
<comment type="caution">
    <text evidence="5">The sequence shown here is derived from an EMBL/GenBank/DDBJ whole genome shotgun (WGS) entry which is preliminary data.</text>
</comment>
<evidence type="ECO:0000256" key="1">
    <source>
        <dbReference type="SAM" id="MobiDB-lite"/>
    </source>
</evidence>
<dbReference type="RefSeq" id="WP_379928305.1">
    <property type="nucleotide sequence ID" value="NZ_JBHUMM010000007.1"/>
</dbReference>
<dbReference type="InterPro" id="IPR001296">
    <property type="entry name" value="Glyco_trans_1"/>
</dbReference>
<feature type="transmembrane region" description="Helical" evidence="2">
    <location>
        <begin position="90"/>
        <end position="108"/>
    </location>
</feature>
<dbReference type="InterPro" id="IPR028098">
    <property type="entry name" value="Glyco_trans_4-like_N"/>
</dbReference>
<dbReference type="EC" id="2.4.-.-" evidence="5"/>
<reference evidence="6" key="1">
    <citation type="journal article" date="2019" name="Int. J. Syst. Evol. Microbiol.">
        <title>The Global Catalogue of Microorganisms (GCM) 10K type strain sequencing project: providing services to taxonomists for standard genome sequencing and annotation.</title>
        <authorList>
            <consortium name="The Broad Institute Genomics Platform"/>
            <consortium name="The Broad Institute Genome Sequencing Center for Infectious Disease"/>
            <person name="Wu L."/>
            <person name="Ma J."/>
        </authorList>
    </citation>
    <scope>NUCLEOTIDE SEQUENCE [LARGE SCALE GENOMIC DNA]</scope>
    <source>
        <strain evidence="6">KCTC 33676</strain>
    </source>
</reference>
<keyword evidence="2" id="KW-0472">Membrane</keyword>
<dbReference type="SUPFAM" id="SSF53756">
    <property type="entry name" value="UDP-Glycosyltransferase/glycogen phosphorylase"/>
    <property type="match status" value="1"/>
</dbReference>
<dbReference type="GO" id="GO:0016757">
    <property type="term" value="F:glycosyltransferase activity"/>
    <property type="evidence" value="ECO:0007669"/>
    <property type="project" value="UniProtKB-KW"/>
</dbReference>
<dbReference type="Pfam" id="PF13439">
    <property type="entry name" value="Glyco_transf_4"/>
    <property type="match status" value="1"/>
</dbReference>
<dbReference type="CDD" id="cd03801">
    <property type="entry name" value="GT4_PimA-like"/>
    <property type="match status" value="1"/>
</dbReference>
<evidence type="ECO:0000313" key="6">
    <source>
        <dbReference type="Proteomes" id="UP001597497"/>
    </source>
</evidence>
<keyword evidence="5" id="KW-0808">Transferase</keyword>
<dbReference type="Proteomes" id="UP001597497">
    <property type="component" value="Unassembled WGS sequence"/>
</dbReference>
<dbReference type="PANTHER" id="PTHR45947">
    <property type="entry name" value="SULFOQUINOVOSYL TRANSFERASE SQD2"/>
    <property type="match status" value="1"/>
</dbReference>
<accession>A0ABW5R7Y8</accession>
<feature type="domain" description="Glycosyltransferase subfamily 4-like N-terminal" evidence="4">
    <location>
        <begin position="17"/>
        <end position="174"/>
    </location>
</feature>
<feature type="region of interest" description="Disordered" evidence="1">
    <location>
        <begin position="385"/>
        <end position="404"/>
    </location>
</feature>